<dbReference type="HAMAP" id="MF_01398">
    <property type="entry name" value="ATP_synth_b_bprime"/>
    <property type="match status" value="1"/>
</dbReference>
<name>A0A6J7C275_9ZZZZ</name>
<sequence length="178" mass="18963">MFNIIAAESEVNILRLPLDELIIGALAFGIVFFALAKFAFPAISKTLEERADAIEGGLARAENSQAEAAAMLEQYRAQLADARTEAANIRAEAQAEKTVMIENARGEAASAAAIVTERAQAQIEAEQAQAMTTLRRDVSELALALAGKVVGESLTDDARARASVDRFIADLESEAAKK</sequence>
<dbReference type="Gene3D" id="1.20.5.620">
    <property type="entry name" value="F1F0 ATP synthase subunit B, membrane domain"/>
    <property type="match status" value="1"/>
</dbReference>
<dbReference type="GO" id="GO:0015986">
    <property type="term" value="P:proton motive force-driven ATP synthesis"/>
    <property type="evidence" value="ECO:0007669"/>
    <property type="project" value="InterPro"/>
</dbReference>
<dbReference type="PANTHER" id="PTHR33445:SF1">
    <property type="entry name" value="ATP SYNTHASE SUBUNIT B"/>
    <property type="match status" value="1"/>
</dbReference>
<dbReference type="EMBL" id="CAESAI010000048">
    <property type="protein sequence ID" value="CAB4343992.1"/>
    <property type="molecule type" value="Genomic_DNA"/>
</dbReference>
<evidence type="ECO:0000256" key="6">
    <source>
        <dbReference type="ARBA" id="ARBA00022547"/>
    </source>
</evidence>
<feature type="coiled-coil region" evidence="14">
    <location>
        <begin position="58"/>
        <end position="92"/>
    </location>
</feature>
<evidence type="ECO:0000256" key="13">
    <source>
        <dbReference type="ARBA" id="ARBA00025198"/>
    </source>
</evidence>
<protein>
    <submittedName>
        <fullName evidence="20">Unannotated protein</fullName>
    </submittedName>
</protein>
<evidence type="ECO:0000256" key="5">
    <source>
        <dbReference type="ARBA" id="ARBA00022475"/>
    </source>
</evidence>
<evidence type="ECO:0000256" key="8">
    <source>
        <dbReference type="ARBA" id="ARBA00022781"/>
    </source>
</evidence>
<evidence type="ECO:0000256" key="7">
    <source>
        <dbReference type="ARBA" id="ARBA00022692"/>
    </source>
</evidence>
<keyword evidence="9 15" id="KW-1133">Transmembrane helix</keyword>
<evidence type="ECO:0000313" key="17">
    <source>
        <dbReference type="EMBL" id="CAB4343992.1"/>
    </source>
</evidence>
<evidence type="ECO:0000313" key="19">
    <source>
        <dbReference type="EMBL" id="CAB4805867.1"/>
    </source>
</evidence>
<proteinExistence type="inferred from homology"/>
<evidence type="ECO:0000256" key="12">
    <source>
        <dbReference type="ARBA" id="ARBA00023310"/>
    </source>
</evidence>
<evidence type="ECO:0000256" key="10">
    <source>
        <dbReference type="ARBA" id="ARBA00023065"/>
    </source>
</evidence>
<dbReference type="Pfam" id="PF00430">
    <property type="entry name" value="ATP-synt_B"/>
    <property type="match status" value="1"/>
</dbReference>
<dbReference type="EMBL" id="CAESAD010000003">
    <property type="protein sequence ID" value="CAB4337573.1"/>
    <property type="molecule type" value="Genomic_DNA"/>
</dbReference>
<evidence type="ECO:0000313" key="21">
    <source>
        <dbReference type="EMBL" id="CAB5029730.1"/>
    </source>
</evidence>
<keyword evidence="11 15" id="KW-0472">Membrane</keyword>
<evidence type="ECO:0000313" key="22">
    <source>
        <dbReference type="EMBL" id="CAB5054997.1"/>
    </source>
</evidence>
<accession>A0A6J7C275</accession>
<dbReference type="EMBL" id="CAFAAO010000011">
    <property type="protein sequence ID" value="CAB4805867.1"/>
    <property type="molecule type" value="Genomic_DNA"/>
</dbReference>
<dbReference type="InterPro" id="IPR028987">
    <property type="entry name" value="ATP_synth_B-like_membr_sf"/>
</dbReference>
<keyword evidence="12" id="KW-0066">ATP synthesis</keyword>
<dbReference type="InterPro" id="IPR002146">
    <property type="entry name" value="ATP_synth_b/b'su_bac/chlpt"/>
</dbReference>
<dbReference type="InterPro" id="IPR050059">
    <property type="entry name" value="ATP_synthase_B_chain"/>
</dbReference>
<dbReference type="GO" id="GO:0045259">
    <property type="term" value="C:proton-transporting ATP synthase complex"/>
    <property type="evidence" value="ECO:0007669"/>
    <property type="project" value="UniProtKB-KW"/>
</dbReference>
<organism evidence="20">
    <name type="scientific">freshwater metagenome</name>
    <dbReference type="NCBI Taxonomy" id="449393"/>
    <lineage>
        <taxon>unclassified sequences</taxon>
        <taxon>metagenomes</taxon>
        <taxon>ecological metagenomes</taxon>
    </lineage>
</organism>
<reference evidence="20" key="1">
    <citation type="submission" date="2020-05" db="EMBL/GenBank/DDBJ databases">
        <authorList>
            <person name="Chiriac C."/>
            <person name="Salcher M."/>
            <person name="Ghai R."/>
            <person name="Kavagutti S V."/>
        </authorList>
    </citation>
    <scope>NUCLEOTIDE SEQUENCE</scope>
</reference>
<keyword evidence="6" id="KW-0138">CF(0)</keyword>
<dbReference type="EMBL" id="CAFBPK010000037">
    <property type="protein sequence ID" value="CAB5029730.1"/>
    <property type="molecule type" value="Genomic_DNA"/>
</dbReference>
<evidence type="ECO:0000256" key="9">
    <source>
        <dbReference type="ARBA" id="ARBA00022989"/>
    </source>
</evidence>
<dbReference type="GO" id="GO:0046961">
    <property type="term" value="F:proton-transporting ATPase activity, rotational mechanism"/>
    <property type="evidence" value="ECO:0007669"/>
    <property type="project" value="TreeGrafter"/>
</dbReference>
<dbReference type="EMBL" id="CAEZYC010000072">
    <property type="protein sequence ID" value="CAB4714930.1"/>
    <property type="molecule type" value="Genomic_DNA"/>
</dbReference>
<evidence type="ECO:0000313" key="20">
    <source>
        <dbReference type="EMBL" id="CAB4850748.1"/>
    </source>
</evidence>
<dbReference type="SUPFAM" id="SSF81573">
    <property type="entry name" value="F1F0 ATP synthase subunit B, membrane domain"/>
    <property type="match status" value="1"/>
</dbReference>
<feature type="transmembrane region" description="Helical" evidence="15">
    <location>
        <begin position="21"/>
        <end position="40"/>
    </location>
</feature>
<dbReference type="CDD" id="cd06503">
    <property type="entry name" value="ATP-synt_Fo_b"/>
    <property type="match status" value="1"/>
</dbReference>
<evidence type="ECO:0000313" key="18">
    <source>
        <dbReference type="EMBL" id="CAB4714930.1"/>
    </source>
</evidence>
<keyword evidence="14" id="KW-0175">Coiled coil</keyword>
<keyword evidence="10" id="KW-0406">Ion transport</keyword>
<dbReference type="NCBIfam" id="NF004412">
    <property type="entry name" value="PRK05759.1-3"/>
    <property type="match status" value="1"/>
</dbReference>
<evidence type="ECO:0000256" key="4">
    <source>
        <dbReference type="ARBA" id="ARBA00022448"/>
    </source>
</evidence>
<evidence type="ECO:0000256" key="11">
    <source>
        <dbReference type="ARBA" id="ARBA00023136"/>
    </source>
</evidence>
<evidence type="ECO:0000256" key="14">
    <source>
        <dbReference type="SAM" id="Coils"/>
    </source>
</evidence>
<evidence type="ECO:0000313" key="16">
    <source>
        <dbReference type="EMBL" id="CAB4337573.1"/>
    </source>
</evidence>
<keyword evidence="4" id="KW-0813">Transport</keyword>
<comment type="subcellular location">
    <subcellularLocation>
        <location evidence="2">Endomembrane system</location>
    </subcellularLocation>
    <subcellularLocation>
        <location evidence="1">Membrane</location>
        <topology evidence="1">Single-pass membrane protein</topology>
    </subcellularLocation>
</comment>
<comment type="similarity">
    <text evidence="3">Belongs to the ATPase B chain family.</text>
</comment>
<dbReference type="NCBIfam" id="TIGR01144">
    <property type="entry name" value="ATP_synt_b"/>
    <property type="match status" value="1"/>
</dbReference>
<dbReference type="EMBL" id="CAFBQG010000199">
    <property type="protein sequence ID" value="CAB5054997.1"/>
    <property type="molecule type" value="Genomic_DNA"/>
</dbReference>
<dbReference type="AlphaFoldDB" id="A0A6J7C275"/>
<dbReference type="GO" id="GO:0012505">
    <property type="term" value="C:endomembrane system"/>
    <property type="evidence" value="ECO:0007669"/>
    <property type="project" value="UniProtKB-SubCell"/>
</dbReference>
<comment type="function">
    <text evidence="13">F(1)F(0) ATP synthase produces ATP from ADP in the presence of a proton or sodium gradient. F-type ATPases consist of two structural domains, F(1) containing the extramembraneous catalytic core and F(0) containing the membrane proton channel, linked together by a central stalk and a peripheral stalk. During catalysis, ATP synthesis in the catalytic domain of F(1) is coupled via a rotary mechanism of the central stalk subunits to proton translocation.</text>
</comment>
<evidence type="ECO:0000256" key="15">
    <source>
        <dbReference type="SAM" id="Phobius"/>
    </source>
</evidence>
<keyword evidence="8" id="KW-0375">Hydrogen ion transport</keyword>
<evidence type="ECO:0000256" key="1">
    <source>
        <dbReference type="ARBA" id="ARBA00004167"/>
    </source>
</evidence>
<dbReference type="EMBL" id="CAFBIX010000079">
    <property type="protein sequence ID" value="CAB4850748.1"/>
    <property type="molecule type" value="Genomic_DNA"/>
</dbReference>
<evidence type="ECO:0000256" key="3">
    <source>
        <dbReference type="ARBA" id="ARBA00005513"/>
    </source>
</evidence>
<gene>
    <name evidence="18" type="ORF">UFOPK2648_01104</name>
    <name evidence="19" type="ORF">UFOPK3037_00947</name>
    <name evidence="20" type="ORF">UFOPK3278_01310</name>
    <name evidence="17" type="ORF">UFOPK3406_01311</name>
    <name evidence="16" type="ORF">UFOPK3925_00706</name>
    <name evidence="21" type="ORF">UFOPK4097_01523</name>
    <name evidence="22" type="ORF">UFOPK4301_01271</name>
</gene>
<dbReference type="PANTHER" id="PTHR33445">
    <property type="entry name" value="ATP SYNTHASE SUBUNIT B', CHLOROPLASTIC"/>
    <property type="match status" value="1"/>
</dbReference>
<dbReference type="InterPro" id="IPR005864">
    <property type="entry name" value="ATP_synth_F0_bsu_bac"/>
</dbReference>
<keyword evidence="5" id="KW-1003">Cell membrane</keyword>
<keyword evidence="7 15" id="KW-0812">Transmembrane</keyword>
<evidence type="ECO:0000256" key="2">
    <source>
        <dbReference type="ARBA" id="ARBA00004308"/>
    </source>
</evidence>